<dbReference type="PANTHER" id="PTHR46470:SF2">
    <property type="entry name" value="GLYCERALDEHYDE 3-PHOSPHATE PHOSPHATASE"/>
    <property type="match status" value="1"/>
</dbReference>
<evidence type="ECO:0000313" key="4">
    <source>
        <dbReference type="EMBL" id="MFC4262033.1"/>
    </source>
</evidence>
<proteinExistence type="predicted"/>
<name>A0ABV8QRM3_9BACT</name>
<keyword evidence="3" id="KW-0460">Magnesium</keyword>
<organism evidence="4 5">
    <name type="scientific">Ferruginibacter yonginensis</name>
    <dbReference type="NCBI Taxonomy" id="1310416"/>
    <lineage>
        <taxon>Bacteria</taxon>
        <taxon>Pseudomonadati</taxon>
        <taxon>Bacteroidota</taxon>
        <taxon>Chitinophagia</taxon>
        <taxon>Chitinophagales</taxon>
        <taxon>Chitinophagaceae</taxon>
        <taxon>Ferruginibacter</taxon>
    </lineage>
</organism>
<gene>
    <name evidence="4" type="ORF">ACFOWM_04025</name>
</gene>
<comment type="caution">
    <text evidence="4">The sequence shown here is derived from an EMBL/GenBank/DDBJ whole genome shotgun (WGS) entry which is preliminary data.</text>
</comment>
<accession>A0ABV8QRM3</accession>
<dbReference type="SFLD" id="SFLDS00003">
    <property type="entry name" value="Haloacid_Dehalogenase"/>
    <property type="match status" value="1"/>
</dbReference>
<evidence type="ECO:0000256" key="1">
    <source>
        <dbReference type="ARBA" id="ARBA00022723"/>
    </source>
</evidence>
<evidence type="ECO:0000313" key="5">
    <source>
        <dbReference type="Proteomes" id="UP001595907"/>
    </source>
</evidence>
<keyword evidence="5" id="KW-1185">Reference proteome</keyword>
<dbReference type="InterPro" id="IPR023214">
    <property type="entry name" value="HAD_sf"/>
</dbReference>
<dbReference type="SFLD" id="SFLDG01129">
    <property type="entry name" value="C1.5:_HAD__Beta-PGM__Phosphata"/>
    <property type="match status" value="1"/>
</dbReference>
<sequence>MLPIKKYIFVDLDNTVYPVKSMGDQLFAPILSLIKNSGKHDATIDSIKRMLTRKPFQYVAQHFNFDDVLTTECLGILQNLTISETLKPFDDYVVLKNIPCKKILVTAGFTILQQSKIQQLGIENDFEAFYIIDHTKAHVTKKDIFETILQQKKLLPHEVLVIGDDANSEIAAAQALGIDAVLINKIEANFIPPQITTVQYFEELLPMFHWQLVDA</sequence>
<dbReference type="EC" id="3.1.3.-" evidence="4"/>
<dbReference type="EMBL" id="JBHSCZ010000001">
    <property type="protein sequence ID" value="MFC4262033.1"/>
    <property type="molecule type" value="Genomic_DNA"/>
</dbReference>
<protein>
    <submittedName>
        <fullName evidence="4">HAD family hydrolase</fullName>
        <ecNumber evidence="4">3.1.3.-</ecNumber>
    </submittedName>
</protein>
<dbReference type="SUPFAM" id="SSF56784">
    <property type="entry name" value="HAD-like"/>
    <property type="match status" value="1"/>
</dbReference>
<keyword evidence="2 4" id="KW-0378">Hydrolase</keyword>
<dbReference type="InterPro" id="IPR051400">
    <property type="entry name" value="HAD-like_hydrolase"/>
</dbReference>
<evidence type="ECO:0000256" key="3">
    <source>
        <dbReference type="ARBA" id="ARBA00022842"/>
    </source>
</evidence>
<dbReference type="Pfam" id="PF00702">
    <property type="entry name" value="Hydrolase"/>
    <property type="match status" value="1"/>
</dbReference>
<dbReference type="PANTHER" id="PTHR46470">
    <property type="entry name" value="N-ACYLNEURAMINATE-9-PHOSPHATASE"/>
    <property type="match status" value="1"/>
</dbReference>
<keyword evidence="1" id="KW-0479">Metal-binding</keyword>
<reference evidence="5" key="1">
    <citation type="journal article" date="2019" name="Int. J. Syst. Evol. Microbiol.">
        <title>The Global Catalogue of Microorganisms (GCM) 10K type strain sequencing project: providing services to taxonomists for standard genome sequencing and annotation.</title>
        <authorList>
            <consortium name="The Broad Institute Genomics Platform"/>
            <consortium name="The Broad Institute Genome Sequencing Center for Infectious Disease"/>
            <person name="Wu L."/>
            <person name="Ma J."/>
        </authorList>
    </citation>
    <scope>NUCLEOTIDE SEQUENCE [LARGE SCALE GENOMIC DNA]</scope>
    <source>
        <strain evidence="5">CECT 8289</strain>
    </source>
</reference>
<dbReference type="Gene3D" id="3.40.50.1000">
    <property type="entry name" value="HAD superfamily/HAD-like"/>
    <property type="match status" value="1"/>
</dbReference>
<dbReference type="InterPro" id="IPR036412">
    <property type="entry name" value="HAD-like_sf"/>
</dbReference>
<dbReference type="GO" id="GO:0016787">
    <property type="term" value="F:hydrolase activity"/>
    <property type="evidence" value="ECO:0007669"/>
    <property type="project" value="UniProtKB-KW"/>
</dbReference>
<evidence type="ECO:0000256" key="2">
    <source>
        <dbReference type="ARBA" id="ARBA00022801"/>
    </source>
</evidence>
<dbReference type="RefSeq" id="WP_379707389.1">
    <property type="nucleotide sequence ID" value="NZ_JBHSCZ010000001.1"/>
</dbReference>
<dbReference type="Gene3D" id="1.10.150.520">
    <property type="match status" value="1"/>
</dbReference>
<dbReference type="Proteomes" id="UP001595907">
    <property type="component" value="Unassembled WGS sequence"/>
</dbReference>